<keyword evidence="10 12" id="KW-0067">ATP-binding</keyword>
<feature type="binding site" evidence="12">
    <location>
        <begin position="100"/>
        <end position="110"/>
    </location>
    <ligand>
        <name>ATP</name>
        <dbReference type="ChEBI" id="CHEBI:30616"/>
    </ligand>
</feature>
<keyword evidence="12" id="KW-0963">Cytoplasm</keyword>
<keyword evidence="7 12" id="KW-0791">Threonine biosynthesis</keyword>
<accession>A0A8J6IXJ6</accession>
<keyword evidence="6 12" id="KW-0808">Transferase</keyword>
<comment type="catalytic activity">
    <reaction evidence="11 12">
        <text>L-homoserine + ATP = O-phospho-L-homoserine + ADP + H(+)</text>
        <dbReference type="Rhea" id="RHEA:13985"/>
        <dbReference type="ChEBI" id="CHEBI:15378"/>
        <dbReference type="ChEBI" id="CHEBI:30616"/>
        <dbReference type="ChEBI" id="CHEBI:57476"/>
        <dbReference type="ChEBI" id="CHEBI:57590"/>
        <dbReference type="ChEBI" id="CHEBI:456216"/>
        <dbReference type="EC" id="2.7.1.39"/>
    </reaction>
</comment>
<dbReference type="UniPathway" id="UPA00050">
    <property type="reaction ID" value="UER00064"/>
</dbReference>
<proteinExistence type="inferred from homology"/>
<evidence type="ECO:0000256" key="2">
    <source>
        <dbReference type="ARBA" id="ARBA00007370"/>
    </source>
</evidence>
<dbReference type="EC" id="2.7.1.39" evidence="3 12"/>
<dbReference type="Pfam" id="PF00288">
    <property type="entry name" value="GHMP_kinases_N"/>
    <property type="match status" value="1"/>
</dbReference>
<dbReference type="InterPro" id="IPR036554">
    <property type="entry name" value="GHMP_kinase_C_sf"/>
</dbReference>
<dbReference type="InterPro" id="IPR013750">
    <property type="entry name" value="GHMP_kinase_C_dom"/>
</dbReference>
<keyword evidence="5 12" id="KW-0028">Amino-acid biosynthesis</keyword>
<comment type="similarity">
    <text evidence="2 12">Belongs to the GHMP kinase family. Homoserine kinase subfamily.</text>
</comment>
<comment type="function">
    <text evidence="12">Catalyzes the ATP-dependent phosphorylation of L-homoserine to L-homoserine phosphate.</text>
</comment>
<name>A0A8J6IXJ6_9ALTE</name>
<dbReference type="Gene3D" id="3.30.70.890">
    <property type="entry name" value="GHMP kinase, C-terminal domain"/>
    <property type="match status" value="1"/>
</dbReference>
<dbReference type="InterPro" id="IPR000870">
    <property type="entry name" value="Homoserine_kinase"/>
</dbReference>
<evidence type="ECO:0000256" key="9">
    <source>
        <dbReference type="ARBA" id="ARBA00022777"/>
    </source>
</evidence>
<comment type="caution">
    <text evidence="15">The sequence shown here is derived from an EMBL/GenBank/DDBJ whole genome shotgun (WGS) entry which is preliminary data.</text>
</comment>
<reference evidence="15" key="1">
    <citation type="journal article" date="2018" name="Int. J. Syst. Evol. Microbiol.">
        <title>Neptunicella marina gen. nov., sp. nov., isolated from surface seawater.</title>
        <authorList>
            <person name="Liu X."/>
            <person name="Lai Q."/>
            <person name="Du Y."/>
            <person name="Zhang X."/>
            <person name="Liu Z."/>
            <person name="Sun F."/>
            <person name="Shao Z."/>
        </authorList>
    </citation>
    <scope>NUCLEOTIDE SEQUENCE</scope>
    <source>
        <strain evidence="15">S27-2</strain>
    </source>
</reference>
<dbReference type="InterPro" id="IPR014721">
    <property type="entry name" value="Ribsml_uS5_D2-typ_fold_subgr"/>
</dbReference>
<dbReference type="PROSITE" id="PS00627">
    <property type="entry name" value="GHMP_KINASES_ATP"/>
    <property type="match status" value="1"/>
</dbReference>
<evidence type="ECO:0000256" key="4">
    <source>
        <dbReference type="ARBA" id="ARBA00017858"/>
    </source>
</evidence>
<gene>
    <name evidence="12 15" type="primary">thrB</name>
    <name evidence="15" type="ORF">H8B19_18145</name>
</gene>
<dbReference type="PRINTS" id="PR00958">
    <property type="entry name" value="HOMSERKINASE"/>
</dbReference>
<sequence>MSKQSIIKAYAPASIGNVSLGFDILGAALQPIDGSPLGDEVFIQEANEFSLSVSGKFAHKLPGEAKDNIVAHAYAYFNQQLKAQNREIKVAKMHLIKHLPIGSGLGSSASSIVAAFAALNAFYDNPFNQHQLLLMMGELEGQISGSIHYDNVAPCYLGGMTLMIETEQQIATQLPVFDDWYWVSCYSGLSVSTSAARKILPGDVSLSTAITFGKQLGVFVHALHQGDRQLAASMIQDVIAEPYRKSLLPDYDNCKKFALENGALAFGISGSGPTVFAVCNQLQQAQQIEQFLGSHYVKNDTGFSHICRIDTNGAQCVEGTEFGII</sequence>
<dbReference type="RefSeq" id="WP_186508441.1">
    <property type="nucleotide sequence ID" value="NZ_JACNEP010000026.1"/>
</dbReference>
<dbReference type="InterPro" id="IPR020568">
    <property type="entry name" value="Ribosomal_Su5_D2-typ_SF"/>
</dbReference>
<evidence type="ECO:0000256" key="7">
    <source>
        <dbReference type="ARBA" id="ARBA00022697"/>
    </source>
</evidence>
<dbReference type="PANTHER" id="PTHR20861">
    <property type="entry name" value="HOMOSERINE/4-DIPHOSPHOCYTIDYL-2-C-METHYL-D-ERYTHRITOL KINASE"/>
    <property type="match status" value="1"/>
</dbReference>
<dbReference type="AlphaFoldDB" id="A0A8J6IXJ6"/>
<evidence type="ECO:0000256" key="1">
    <source>
        <dbReference type="ARBA" id="ARBA00005015"/>
    </source>
</evidence>
<dbReference type="NCBIfam" id="NF002288">
    <property type="entry name" value="PRK01212.1-4"/>
    <property type="match status" value="1"/>
</dbReference>
<evidence type="ECO:0000256" key="6">
    <source>
        <dbReference type="ARBA" id="ARBA00022679"/>
    </source>
</evidence>
<dbReference type="GO" id="GO:0005524">
    <property type="term" value="F:ATP binding"/>
    <property type="evidence" value="ECO:0007669"/>
    <property type="project" value="UniProtKB-UniRule"/>
</dbReference>
<organism evidence="15 16">
    <name type="scientific">Neptunicella marina</name>
    <dbReference type="NCBI Taxonomy" id="2125989"/>
    <lineage>
        <taxon>Bacteria</taxon>
        <taxon>Pseudomonadati</taxon>
        <taxon>Pseudomonadota</taxon>
        <taxon>Gammaproteobacteria</taxon>
        <taxon>Alteromonadales</taxon>
        <taxon>Alteromonadaceae</taxon>
        <taxon>Neptunicella</taxon>
    </lineage>
</organism>
<evidence type="ECO:0000256" key="12">
    <source>
        <dbReference type="HAMAP-Rule" id="MF_00384"/>
    </source>
</evidence>
<dbReference type="InterPro" id="IPR006204">
    <property type="entry name" value="GHMP_kinase_N_dom"/>
</dbReference>
<dbReference type="GO" id="GO:0009088">
    <property type="term" value="P:threonine biosynthetic process"/>
    <property type="evidence" value="ECO:0007669"/>
    <property type="project" value="UniProtKB-UniRule"/>
</dbReference>
<protein>
    <recommendedName>
        <fullName evidence="4 12">Homoserine kinase</fullName>
        <shortName evidence="12">HK</shortName>
        <shortName evidence="12">HSK</shortName>
        <ecNumber evidence="3 12">2.7.1.39</ecNumber>
    </recommendedName>
</protein>
<dbReference type="EMBL" id="JACNEP010000026">
    <property type="protein sequence ID" value="MBC3767804.1"/>
    <property type="molecule type" value="Genomic_DNA"/>
</dbReference>
<keyword evidence="16" id="KW-1185">Reference proteome</keyword>
<evidence type="ECO:0000256" key="3">
    <source>
        <dbReference type="ARBA" id="ARBA00012078"/>
    </source>
</evidence>
<dbReference type="PANTHER" id="PTHR20861:SF1">
    <property type="entry name" value="HOMOSERINE KINASE"/>
    <property type="match status" value="1"/>
</dbReference>
<dbReference type="Pfam" id="PF08544">
    <property type="entry name" value="GHMP_kinases_C"/>
    <property type="match status" value="1"/>
</dbReference>
<evidence type="ECO:0000259" key="14">
    <source>
        <dbReference type="Pfam" id="PF08544"/>
    </source>
</evidence>
<evidence type="ECO:0000313" key="16">
    <source>
        <dbReference type="Proteomes" id="UP000601768"/>
    </source>
</evidence>
<evidence type="ECO:0000256" key="8">
    <source>
        <dbReference type="ARBA" id="ARBA00022741"/>
    </source>
</evidence>
<dbReference type="NCBIfam" id="TIGR00191">
    <property type="entry name" value="thrB"/>
    <property type="match status" value="1"/>
</dbReference>
<evidence type="ECO:0000256" key="5">
    <source>
        <dbReference type="ARBA" id="ARBA00022605"/>
    </source>
</evidence>
<feature type="domain" description="GHMP kinase N-terminal" evidence="13">
    <location>
        <begin position="68"/>
        <end position="159"/>
    </location>
</feature>
<dbReference type="HAMAP" id="MF_00384">
    <property type="entry name" value="Homoser_kinase"/>
    <property type="match status" value="1"/>
</dbReference>
<dbReference type="Gene3D" id="3.30.230.10">
    <property type="match status" value="1"/>
</dbReference>
<dbReference type="InterPro" id="IPR006203">
    <property type="entry name" value="GHMP_knse_ATP-bd_CS"/>
</dbReference>
<dbReference type="PIRSF" id="PIRSF000676">
    <property type="entry name" value="Homoser_kin"/>
    <property type="match status" value="1"/>
</dbReference>
<evidence type="ECO:0000256" key="11">
    <source>
        <dbReference type="ARBA" id="ARBA00049375"/>
    </source>
</evidence>
<dbReference type="GO" id="GO:0004413">
    <property type="term" value="F:homoserine kinase activity"/>
    <property type="evidence" value="ECO:0007669"/>
    <property type="project" value="UniProtKB-UniRule"/>
</dbReference>
<comment type="subcellular location">
    <subcellularLocation>
        <location evidence="12">Cytoplasm</location>
    </subcellularLocation>
</comment>
<comment type="pathway">
    <text evidence="1 12">Amino-acid biosynthesis; L-threonine biosynthesis; L-threonine from L-aspartate: step 4/5.</text>
</comment>
<keyword evidence="8 12" id="KW-0547">Nucleotide-binding</keyword>
<dbReference type="GO" id="GO:0005737">
    <property type="term" value="C:cytoplasm"/>
    <property type="evidence" value="ECO:0007669"/>
    <property type="project" value="UniProtKB-SubCell"/>
</dbReference>
<dbReference type="Proteomes" id="UP000601768">
    <property type="component" value="Unassembled WGS sequence"/>
</dbReference>
<evidence type="ECO:0000313" key="15">
    <source>
        <dbReference type="EMBL" id="MBC3767804.1"/>
    </source>
</evidence>
<dbReference type="SUPFAM" id="SSF55060">
    <property type="entry name" value="GHMP Kinase, C-terminal domain"/>
    <property type="match status" value="1"/>
</dbReference>
<evidence type="ECO:0000259" key="13">
    <source>
        <dbReference type="Pfam" id="PF00288"/>
    </source>
</evidence>
<evidence type="ECO:0000256" key="10">
    <source>
        <dbReference type="ARBA" id="ARBA00022840"/>
    </source>
</evidence>
<reference evidence="15" key="2">
    <citation type="submission" date="2020-08" db="EMBL/GenBank/DDBJ databases">
        <authorList>
            <person name="Lai Q."/>
        </authorList>
    </citation>
    <scope>NUCLEOTIDE SEQUENCE</scope>
    <source>
        <strain evidence="15">S27-2</strain>
    </source>
</reference>
<feature type="domain" description="GHMP kinase C-terminal" evidence="14">
    <location>
        <begin position="220"/>
        <end position="297"/>
    </location>
</feature>
<dbReference type="SUPFAM" id="SSF54211">
    <property type="entry name" value="Ribosomal protein S5 domain 2-like"/>
    <property type="match status" value="1"/>
</dbReference>
<keyword evidence="9 12" id="KW-0418">Kinase</keyword>